<dbReference type="RefSeq" id="XP_060279468.1">
    <property type="nucleotide sequence ID" value="XM_060422978.1"/>
</dbReference>
<dbReference type="InterPro" id="IPR029058">
    <property type="entry name" value="AB_hydrolase_fold"/>
</dbReference>
<dbReference type="InterPro" id="IPR013595">
    <property type="entry name" value="Pept_S33_TAP-like_C"/>
</dbReference>
<sequence>MDYSRPLSPNNTITLGLAMYRPAKPKGVLFINTGGSDPVAVAAWQFALGQTTEFSGLTDYDLMMMDVRGTYSSNQLNVSLEVFGGYPLEYPQSEAEFEVFRQASAEVFQSWIGSSSPPGIIQFVGTKEVVRDYEEIRKALGYDKVHFLGESYGSFRAQRYALAFPKRVGHFALDAVVPYGRNLYDEAQDHVNSVNRGMLRADAYCQAEPSCPFRDQGAGSVLKVFQKILANLKQAAEACTDPTDCPDLLPVPAVQQAMLSSLQGQPDFSTIIKALESAVQGDFSALLGDQGAPTVEGVVALPLECGDIPYNTYTYSDFKRALEVGLTRDVTGIGMTPTWQLQLYCSGYPFSVSGPPNLPISNNMLLVTADFDVDAPTEWTTFAWGNARNSALVVRHGDGHVSFLHESQTSTSITKEFLRTGRLPTPRHDTNVSVYSPGMHRPPVSNPYKVPILAPLE</sequence>
<feature type="domain" description="AB hydrolase-1" evidence="1">
    <location>
        <begin position="59"/>
        <end position="177"/>
    </location>
</feature>
<evidence type="ECO:0000259" key="1">
    <source>
        <dbReference type="Pfam" id="PF00561"/>
    </source>
</evidence>
<dbReference type="EMBL" id="MU839029">
    <property type="protein sequence ID" value="KAK1763255.1"/>
    <property type="molecule type" value="Genomic_DNA"/>
</dbReference>
<organism evidence="3 4">
    <name type="scientific">Phialemonium atrogriseum</name>
    <dbReference type="NCBI Taxonomy" id="1093897"/>
    <lineage>
        <taxon>Eukaryota</taxon>
        <taxon>Fungi</taxon>
        <taxon>Dikarya</taxon>
        <taxon>Ascomycota</taxon>
        <taxon>Pezizomycotina</taxon>
        <taxon>Sordariomycetes</taxon>
        <taxon>Sordariomycetidae</taxon>
        <taxon>Cephalothecales</taxon>
        <taxon>Cephalothecaceae</taxon>
        <taxon>Phialemonium</taxon>
    </lineage>
</organism>
<gene>
    <name evidence="3" type="ORF">QBC33DRAFT_248438</name>
</gene>
<dbReference type="Proteomes" id="UP001244011">
    <property type="component" value="Unassembled WGS sequence"/>
</dbReference>
<feature type="domain" description="Peptidase S33 tripeptidyl aminopeptidase-like C-terminal" evidence="2">
    <location>
        <begin position="337"/>
        <end position="426"/>
    </location>
</feature>
<evidence type="ECO:0000313" key="4">
    <source>
        <dbReference type="Proteomes" id="UP001244011"/>
    </source>
</evidence>
<evidence type="ECO:0000259" key="2">
    <source>
        <dbReference type="Pfam" id="PF08386"/>
    </source>
</evidence>
<dbReference type="Pfam" id="PF08386">
    <property type="entry name" value="Abhydrolase_4"/>
    <property type="match status" value="1"/>
</dbReference>
<comment type="caution">
    <text evidence="3">The sequence shown here is derived from an EMBL/GenBank/DDBJ whole genome shotgun (WGS) entry which is preliminary data.</text>
</comment>
<dbReference type="Gene3D" id="3.40.50.1820">
    <property type="entry name" value="alpha/beta hydrolase"/>
    <property type="match status" value="1"/>
</dbReference>
<dbReference type="AlphaFoldDB" id="A0AAJ0BS48"/>
<name>A0AAJ0BS48_9PEZI</name>
<evidence type="ECO:0000313" key="3">
    <source>
        <dbReference type="EMBL" id="KAK1763255.1"/>
    </source>
</evidence>
<keyword evidence="4" id="KW-1185">Reference proteome</keyword>
<accession>A0AAJ0BS48</accession>
<dbReference type="Pfam" id="PF00561">
    <property type="entry name" value="Abhydrolase_1"/>
    <property type="match status" value="1"/>
</dbReference>
<proteinExistence type="predicted"/>
<reference evidence="3" key="1">
    <citation type="submission" date="2023-06" db="EMBL/GenBank/DDBJ databases">
        <title>Genome-scale phylogeny and comparative genomics of the fungal order Sordariales.</title>
        <authorList>
            <consortium name="Lawrence Berkeley National Laboratory"/>
            <person name="Hensen N."/>
            <person name="Bonometti L."/>
            <person name="Westerberg I."/>
            <person name="Brannstrom I.O."/>
            <person name="Guillou S."/>
            <person name="Cros-Aarteil S."/>
            <person name="Calhoun S."/>
            <person name="Haridas S."/>
            <person name="Kuo A."/>
            <person name="Mondo S."/>
            <person name="Pangilinan J."/>
            <person name="Riley R."/>
            <person name="Labutti K."/>
            <person name="Andreopoulos B."/>
            <person name="Lipzen A."/>
            <person name="Chen C."/>
            <person name="Yanf M."/>
            <person name="Daum C."/>
            <person name="Ng V."/>
            <person name="Clum A."/>
            <person name="Steindorff A."/>
            <person name="Ohm R."/>
            <person name="Martin F."/>
            <person name="Silar P."/>
            <person name="Natvig D."/>
            <person name="Lalanne C."/>
            <person name="Gautier V."/>
            <person name="Ament-Velasquez S.L."/>
            <person name="Kruys A."/>
            <person name="Hutchinson M.I."/>
            <person name="Powell A.J."/>
            <person name="Barry K."/>
            <person name="Miller A.N."/>
            <person name="Grigoriev I.V."/>
            <person name="Debuchy R."/>
            <person name="Gladieux P."/>
            <person name="Thoren M.H."/>
            <person name="Johannesson H."/>
        </authorList>
    </citation>
    <scope>NUCLEOTIDE SEQUENCE</scope>
    <source>
        <strain evidence="3">8032-3</strain>
    </source>
</reference>
<protein>
    <recommendedName>
        <fullName evidence="5">AB hydrolase-1 domain-containing protein</fullName>
    </recommendedName>
</protein>
<evidence type="ECO:0008006" key="5">
    <source>
        <dbReference type="Google" id="ProtNLM"/>
    </source>
</evidence>
<dbReference type="GeneID" id="85306165"/>
<dbReference type="InterPro" id="IPR000073">
    <property type="entry name" value="AB_hydrolase_1"/>
</dbReference>
<dbReference type="SUPFAM" id="SSF53474">
    <property type="entry name" value="alpha/beta-Hydrolases"/>
    <property type="match status" value="1"/>
</dbReference>